<dbReference type="EMBL" id="JMIB01000035">
    <property type="protein sequence ID" value="KDM90281.1"/>
    <property type="molecule type" value="Genomic_DNA"/>
</dbReference>
<protein>
    <submittedName>
        <fullName evidence="2">Uncharacterized protein</fullName>
    </submittedName>
</protein>
<evidence type="ECO:0000256" key="1">
    <source>
        <dbReference type="SAM" id="MobiDB-lite"/>
    </source>
</evidence>
<proteinExistence type="predicted"/>
<reference evidence="2 3" key="1">
    <citation type="submission" date="2014-04" db="EMBL/GenBank/DDBJ databases">
        <title>Draft genome sequence of Photobacterium halotolerans S2753: a solonamide, ngercheumicin and holomycin producer.</title>
        <authorList>
            <person name="Machado H.R."/>
            <person name="Gram L."/>
        </authorList>
    </citation>
    <scope>NUCLEOTIDE SEQUENCE [LARGE SCALE GENOMIC DNA]</scope>
    <source>
        <strain evidence="2 3">S2753</strain>
    </source>
</reference>
<organism evidence="2 3">
    <name type="scientific">Photobacterium galatheae</name>
    <dbReference type="NCBI Taxonomy" id="1654360"/>
    <lineage>
        <taxon>Bacteria</taxon>
        <taxon>Pseudomonadati</taxon>
        <taxon>Pseudomonadota</taxon>
        <taxon>Gammaproteobacteria</taxon>
        <taxon>Vibrionales</taxon>
        <taxon>Vibrionaceae</taxon>
        <taxon>Photobacterium</taxon>
    </lineage>
</organism>
<evidence type="ECO:0000313" key="3">
    <source>
        <dbReference type="Proteomes" id="UP000027192"/>
    </source>
</evidence>
<gene>
    <name evidence="2" type="ORF">EA58_17995</name>
</gene>
<name>A0A066RMF1_9GAMM</name>
<sequence length="158" mass="17850">MSTKGLLKSCSGEYRNPENTSSIHHAEGKYVFKDTYNRVIDYFTLGGKKEITEEQARGYIDSIVAHAENGKNPMILLPNGNHVRRESVVAIEQHTGEQFRGLIIRGLDNQIIDFLKIDDVSQHQVIADELALALEPLPKTKRHRPDWDTLLTNNALEA</sequence>
<dbReference type="RefSeq" id="WP_036755671.1">
    <property type="nucleotide sequence ID" value="NZ_JAGSGC010000030.1"/>
</dbReference>
<dbReference type="Proteomes" id="UP000027192">
    <property type="component" value="Unassembled WGS sequence"/>
</dbReference>
<comment type="caution">
    <text evidence="2">The sequence shown here is derived from an EMBL/GenBank/DDBJ whole genome shotgun (WGS) entry which is preliminary data.</text>
</comment>
<dbReference type="AlphaFoldDB" id="A0A066RMF1"/>
<feature type="region of interest" description="Disordered" evidence="1">
    <location>
        <begin position="1"/>
        <end position="21"/>
    </location>
</feature>
<evidence type="ECO:0000313" key="2">
    <source>
        <dbReference type="EMBL" id="KDM90281.1"/>
    </source>
</evidence>
<accession>A0A066RMF1</accession>
<keyword evidence="3" id="KW-1185">Reference proteome</keyword>